<reference evidence="3" key="1">
    <citation type="journal article" date="2014" name="Proc. Natl. Acad. Sci. U.S.A.">
        <title>Extensive sampling of basidiomycete genomes demonstrates inadequacy of the white-rot/brown-rot paradigm for wood decay fungi.</title>
        <authorList>
            <person name="Riley R."/>
            <person name="Salamov A.A."/>
            <person name="Brown D.W."/>
            <person name="Nagy L.G."/>
            <person name="Floudas D."/>
            <person name="Held B.W."/>
            <person name="Levasseur A."/>
            <person name="Lombard V."/>
            <person name="Morin E."/>
            <person name="Otillar R."/>
            <person name="Lindquist E.A."/>
            <person name="Sun H."/>
            <person name="LaButti K.M."/>
            <person name="Schmutz J."/>
            <person name="Jabbour D."/>
            <person name="Luo H."/>
            <person name="Baker S.E."/>
            <person name="Pisabarro A.G."/>
            <person name="Walton J.D."/>
            <person name="Blanchette R.A."/>
            <person name="Henrissat B."/>
            <person name="Martin F."/>
            <person name="Cullen D."/>
            <person name="Hibbett D.S."/>
            <person name="Grigoriev I.V."/>
        </authorList>
    </citation>
    <scope>NUCLEOTIDE SEQUENCE [LARGE SCALE GENOMIC DNA]</scope>
    <source>
        <strain evidence="3">FD-172 SS1</strain>
    </source>
</reference>
<evidence type="ECO:0000256" key="1">
    <source>
        <dbReference type="SAM" id="MobiDB-lite"/>
    </source>
</evidence>
<evidence type="ECO:0000313" key="2">
    <source>
        <dbReference type="EMBL" id="KDQ06606.1"/>
    </source>
</evidence>
<dbReference type="InterPro" id="IPR040521">
    <property type="entry name" value="KDZ"/>
</dbReference>
<dbReference type="EMBL" id="KL198129">
    <property type="protein sequence ID" value="KDQ06606.1"/>
    <property type="molecule type" value="Genomic_DNA"/>
</dbReference>
<evidence type="ECO:0008006" key="4">
    <source>
        <dbReference type="Google" id="ProtNLM"/>
    </source>
</evidence>
<proteinExistence type="predicted"/>
<keyword evidence="3" id="KW-1185">Reference proteome</keyword>
<gene>
    <name evidence="2" type="ORF">BOTBODRAFT_121240</name>
</gene>
<dbReference type="InParanoid" id="A0A067M4U0"/>
<sequence length="328" mass="37381">KYPLAITDTVLRKCKCRVCLGYDIACAFCATLRNSSLGQAVKEQGLRCLVGAFHGYAHNRACQLEFHPRNIEGCGYEDFEGCERVFSASNHLAPSTRHASHTIGWRRSTHFPRTPPHDFCASGDFLITKHTAAVKTIRKNHRIVAYGLQKYQLDGDALLELQGQEYRYLKSLKKRPQSELDQIEYLKALNEFWLAEHELQATPREFLRVDTANISSGKPPNIPSGKLPNAPSGKPRKAKKTLSTWEQIYAKVQRAEKKVEAVEARLSIEQRWAENDEAYQEALKKSREHAYRKALDNLERLMVQRLFELEKSTMRATGMPHALSQILS</sequence>
<dbReference type="PANTHER" id="PTHR33096">
    <property type="entry name" value="CXC2 DOMAIN-CONTAINING PROTEIN"/>
    <property type="match status" value="1"/>
</dbReference>
<dbReference type="HOGENOM" id="CLU_056797_1_0_1"/>
<dbReference type="AlphaFoldDB" id="A0A067M4U0"/>
<dbReference type="Pfam" id="PF18758">
    <property type="entry name" value="KDZ"/>
    <property type="match status" value="1"/>
</dbReference>
<feature type="region of interest" description="Disordered" evidence="1">
    <location>
        <begin position="213"/>
        <end position="238"/>
    </location>
</feature>
<dbReference type="Proteomes" id="UP000027195">
    <property type="component" value="Unassembled WGS sequence"/>
</dbReference>
<protein>
    <recommendedName>
        <fullName evidence="4">CxC2-like cysteine cluster KDZ transposase-associated domain-containing protein</fullName>
    </recommendedName>
</protein>
<dbReference type="OrthoDB" id="3251205at2759"/>
<accession>A0A067M4U0</accession>
<feature type="non-terminal residue" evidence="2">
    <location>
        <position position="1"/>
    </location>
</feature>
<dbReference type="STRING" id="930990.A0A067M4U0"/>
<organism evidence="2 3">
    <name type="scientific">Botryobasidium botryosum (strain FD-172 SS1)</name>
    <dbReference type="NCBI Taxonomy" id="930990"/>
    <lineage>
        <taxon>Eukaryota</taxon>
        <taxon>Fungi</taxon>
        <taxon>Dikarya</taxon>
        <taxon>Basidiomycota</taxon>
        <taxon>Agaricomycotina</taxon>
        <taxon>Agaricomycetes</taxon>
        <taxon>Cantharellales</taxon>
        <taxon>Botryobasidiaceae</taxon>
        <taxon>Botryobasidium</taxon>
    </lineage>
</organism>
<dbReference type="PANTHER" id="PTHR33096:SF1">
    <property type="entry name" value="CXC1-LIKE CYSTEINE CLUSTER ASSOCIATED WITH KDZ TRANSPOSASES DOMAIN-CONTAINING PROTEIN"/>
    <property type="match status" value="1"/>
</dbReference>
<evidence type="ECO:0000313" key="3">
    <source>
        <dbReference type="Proteomes" id="UP000027195"/>
    </source>
</evidence>
<name>A0A067M4U0_BOTB1</name>